<evidence type="ECO:0000313" key="4">
    <source>
        <dbReference type="Proteomes" id="UP000232323"/>
    </source>
</evidence>
<feature type="compositionally biased region" description="Low complexity" evidence="2">
    <location>
        <begin position="433"/>
        <end position="451"/>
    </location>
</feature>
<proteinExistence type="predicted"/>
<feature type="compositionally biased region" description="Gly residues" evidence="2">
    <location>
        <begin position="370"/>
        <end position="381"/>
    </location>
</feature>
<dbReference type="SUPFAM" id="SSF103657">
    <property type="entry name" value="BAR/IMD domain-like"/>
    <property type="match status" value="1"/>
</dbReference>
<dbReference type="AlphaFoldDB" id="A0A250XK38"/>
<sequence length="469" mass="49142">MFGKLLDKAAHQLEKAKLAVKEGYIKGDKRENARNNAMVSEMKAFKDNVIKIRQEISDCGAKTQNMMYTMSSVFSLPLPVAYMTSQEAANGATPVDTAKHLVGEAVNVDAIAPAVQNMQANLQEQVLRPLDSWLNAFSVTKEKNHKCEALRLDLDSLRKSVSSAEENVKSGKNPANAQMKLDAEKQKEAALEAQFQAMEAEIYNEMLVSIQFILDLRKYCIMAVQIMQEAMMAVGSTFDIHAAPAIAMTLPPPVTAGGAIKPFNSQESGGPNTQPPASARLIAGGSPPPPQQYTPGSQPGGFYPPPAAVSPYAGPPPQAGGPMSATSAGGGAYYPPPAYPAAGGHEAAGPAVAGNYYPPYPAAAPQQYGPSGGISVPGGGASDQQHPQMQPVQQQPQQAMSMWYSSNADHNAAAPAADMNQSPPPPPPPPPAGSASASGSGPEDYGSSNKNPPNPPPPPSYADVYGPRS</sequence>
<feature type="compositionally biased region" description="Low complexity" evidence="2">
    <location>
        <begin position="384"/>
        <end position="398"/>
    </location>
</feature>
<name>A0A250XK38_9CHLO</name>
<organism evidence="3 4">
    <name type="scientific">Chlamydomonas eustigma</name>
    <dbReference type="NCBI Taxonomy" id="1157962"/>
    <lineage>
        <taxon>Eukaryota</taxon>
        <taxon>Viridiplantae</taxon>
        <taxon>Chlorophyta</taxon>
        <taxon>core chlorophytes</taxon>
        <taxon>Chlorophyceae</taxon>
        <taxon>CS clade</taxon>
        <taxon>Chlamydomonadales</taxon>
        <taxon>Chlamydomonadaceae</taxon>
        <taxon>Chlamydomonas</taxon>
    </lineage>
</organism>
<comment type="caution">
    <text evidence="3">The sequence shown here is derived from an EMBL/GenBank/DDBJ whole genome shotgun (WGS) entry which is preliminary data.</text>
</comment>
<feature type="compositionally biased region" description="Pro residues" evidence="2">
    <location>
        <begin position="422"/>
        <end position="432"/>
    </location>
</feature>
<dbReference type="CDD" id="cd07307">
    <property type="entry name" value="BAR"/>
    <property type="match status" value="1"/>
</dbReference>
<keyword evidence="4" id="KW-1185">Reference proteome</keyword>
<evidence type="ECO:0000313" key="3">
    <source>
        <dbReference type="EMBL" id="GAX83282.1"/>
    </source>
</evidence>
<dbReference type="InterPro" id="IPR027267">
    <property type="entry name" value="AH/BAR_dom_sf"/>
</dbReference>
<dbReference type="EMBL" id="BEGY01000095">
    <property type="protein sequence ID" value="GAX83282.1"/>
    <property type="molecule type" value="Genomic_DNA"/>
</dbReference>
<feature type="coiled-coil region" evidence="1">
    <location>
        <begin position="147"/>
        <end position="201"/>
    </location>
</feature>
<dbReference type="STRING" id="1157962.A0A250XK38"/>
<evidence type="ECO:0008006" key="5">
    <source>
        <dbReference type="Google" id="ProtNLM"/>
    </source>
</evidence>
<reference evidence="3 4" key="1">
    <citation type="submission" date="2017-08" db="EMBL/GenBank/DDBJ databases">
        <title>Acidophilic green algal genome provides insights into adaptation to an acidic environment.</title>
        <authorList>
            <person name="Hirooka S."/>
            <person name="Hirose Y."/>
            <person name="Kanesaki Y."/>
            <person name="Higuchi S."/>
            <person name="Fujiwara T."/>
            <person name="Onuma R."/>
            <person name="Era A."/>
            <person name="Ohbayashi R."/>
            <person name="Uzuka A."/>
            <person name="Nozaki H."/>
            <person name="Yoshikawa H."/>
            <person name="Miyagishima S.Y."/>
        </authorList>
    </citation>
    <scope>NUCLEOTIDE SEQUENCE [LARGE SCALE GENOMIC DNA]</scope>
    <source>
        <strain evidence="3 4">NIES-2499</strain>
    </source>
</reference>
<protein>
    <recommendedName>
        <fullName evidence="5">BAR domain-containing protein</fullName>
    </recommendedName>
</protein>
<feature type="region of interest" description="Disordered" evidence="2">
    <location>
        <begin position="355"/>
        <end position="469"/>
    </location>
</feature>
<evidence type="ECO:0000256" key="1">
    <source>
        <dbReference type="SAM" id="Coils"/>
    </source>
</evidence>
<feature type="region of interest" description="Disordered" evidence="2">
    <location>
        <begin position="258"/>
        <end position="327"/>
    </location>
</feature>
<feature type="compositionally biased region" description="Low complexity" evidence="2">
    <location>
        <begin position="407"/>
        <end position="418"/>
    </location>
</feature>
<dbReference type="Proteomes" id="UP000232323">
    <property type="component" value="Unassembled WGS sequence"/>
</dbReference>
<accession>A0A250XK38</accession>
<keyword evidence="1" id="KW-0175">Coiled coil</keyword>
<evidence type="ECO:0000256" key="2">
    <source>
        <dbReference type="SAM" id="MobiDB-lite"/>
    </source>
</evidence>
<dbReference type="Gene3D" id="1.20.1270.60">
    <property type="entry name" value="Arfaptin homology (AH) domain/BAR domain"/>
    <property type="match status" value="1"/>
</dbReference>
<feature type="compositionally biased region" description="Polar residues" evidence="2">
    <location>
        <begin position="263"/>
        <end position="276"/>
    </location>
</feature>
<gene>
    <name evidence="3" type="ORF">CEUSTIGMA_g10708.t1</name>
</gene>
<feature type="compositionally biased region" description="Low complexity" evidence="2">
    <location>
        <begin position="355"/>
        <end position="369"/>
    </location>
</feature>
<feature type="compositionally biased region" description="Pro residues" evidence="2">
    <location>
        <begin position="302"/>
        <end position="319"/>
    </location>
</feature>